<keyword evidence="4" id="KW-1185">Reference proteome</keyword>
<keyword evidence="2" id="KW-0812">Transmembrane</keyword>
<evidence type="ECO:0000313" key="4">
    <source>
        <dbReference type="Proteomes" id="UP000076959"/>
    </source>
</evidence>
<accession>A0A176Z8C0</accession>
<organism evidence="3 4">
    <name type="scientific">Bradyrhizobium centrolobii</name>
    <dbReference type="NCBI Taxonomy" id="1505087"/>
    <lineage>
        <taxon>Bacteria</taxon>
        <taxon>Pseudomonadati</taxon>
        <taxon>Pseudomonadota</taxon>
        <taxon>Alphaproteobacteria</taxon>
        <taxon>Hyphomicrobiales</taxon>
        <taxon>Nitrobacteraceae</taxon>
        <taxon>Bradyrhizobium</taxon>
    </lineage>
</organism>
<evidence type="ECO:0000313" key="3">
    <source>
        <dbReference type="EMBL" id="OAF16647.1"/>
    </source>
</evidence>
<sequence length="167" mass="17756">MRARSRRCLAILAEYDRNLVDPTAKSDRIVAPENGKKATVALRMRWFRDHVRQGSWLALLAIAINFALAFGHVHAIGGPGSGPSQVALAASSTPDNSDQTPNHPADGVDYLCPICVATAAMGNALAATPPALPVSFADVSIDRPIEHEYAIPQPPRAAFQSRGPPIS</sequence>
<evidence type="ECO:0000256" key="1">
    <source>
        <dbReference type="SAM" id="MobiDB-lite"/>
    </source>
</evidence>
<name>A0A176Z8C0_9BRAD</name>
<evidence type="ECO:0000256" key="2">
    <source>
        <dbReference type="SAM" id="Phobius"/>
    </source>
</evidence>
<dbReference type="Proteomes" id="UP000076959">
    <property type="component" value="Unassembled WGS sequence"/>
</dbReference>
<gene>
    <name evidence="3" type="ORF">AYJ54_37850</name>
</gene>
<feature type="transmembrane region" description="Helical" evidence="2">
    <location>
        <begin position="54"/>
        <end position="75"/>
    </location>
</feature>
<protein>
    <recommendedName>
        <fullName evidence="5">DUF2946 domain-containing protein</fullName>
    </recommendedName>
</protein>
<keyword evidence="2" id="KW-0472">Membrane</keyword>
<keyword evidence="2" id="KW-1133">Transmembrane helix</keyword>
<proteinExistence type="predicted"/>
<feature type="region of interest" description="Disordered" evidence="1">
    <location>
        <begin position="84"/>
        <end position="104"/>
    </location>
</feature>
<reference evidence="3 4" key="1">
    <citation type="submission" date="2016-03" db="EMBL/GenBank/DDBJ databases">
        <title>Draft Genome Sequence of the Strain BR 10245 (Bradyrhizobium sp.) isolated from nodules of Centrolobium paraense.</title>
        <authorList>
            <person name="Simoes-Araujo J.L.Sr."/>
            <person name="Barauna A.C."/>
            <person name="Silva K."/>
            <person name="Zilli J.E."/>
        </authorList>
    </citation>
    <scope>NUCLEOTIDE SEQUENCE [LARGE SCALE GENOMIC DNA]</scope>
    <source>
        <strain evidence="3 4">BR 10245</strain>
    </source>
</reference>
<evidence type="ECO:0008006" key="5">
    <source>
        <dbReference type="Google" id="ProtNLM"/>
    </source>
</evidence>
<comment type="caution">
    <text evidence="3">The sequence shown here is derived from an EMBL/GenBank/DDBJ whole genome shotgun (WGS) entry which is preliminary data.</text>
</comment>
<dbReference type="EMBL" id="LUUB01000011">
    <property type="protein sequence ID" value="OAF16647.1"/>
    <property type="molecule type" value="Genomic_DNA"/>
</dbReference>
<dbReference type="STRING" id="1505087.AYJ54_37850"/>
<feature type="compositionally biased region" description="Polar residues" evidence="1">
    <location>
        <begin position="90"/>
        <end position="102"/>
    </location>
</feature>
<dbReference type="AlphaFoldDB" id="A0A176Z8C0"/>